<dbReference type="OrthoDB" id="185291at2759"/>
<keyword evidence="3" id="KW-0325">Glycoprotein</keyword>
<feature type="transmembrane region" description="Helical" evidence="5">
    <location>
        <begin position="47"/>
        <end position="65"/>
    </location>
</feature>
<proteinExistence type="predicted"/>
<evidence type="ECO:0000256" key="3">
    <source>
        <dbReference type="ARBA" id="ARBA00023180"/>
    </source>
</evidence>
<dbReference type="GO" id="GO:0016757">
    <property type="term" value="F:glycosyltransferase activity"/>
    <property type="evidence" value="ECO:0007669"/>
    <property type="project" value="UniProtKB-KW"/>
</dbReference>
<evidence type="ECO:0000256" key="1">
    <source>
        <dbReference type="ARBA" id="ARBA00022676"/>
    </source>
</evidence>
<evidence type="ECO:0000313" key="7">
    <source>
        <dbReference type="EMBL" id="EWM29240.1"/>
    </source>
</evidence>
<dbReference type="Proteomes" id="UP000019335">
    <property type="component" value="Chromosome 3"/>
</dbReference>
<keyword evidence="5" id="KW-0472">Membrane</keyword>
<gene>
    <name evidence="7" type="ORF">Naga_100119g14</name>
</gene>
<feature type="region of interest" description="Disordered" evidence="4">
    <location>
        <begin position="1"/>
        <end position="31"/>
    </location>
</feature>
<dbReference type="InterPro" id="IPR007657">
    <property type="entry name" value="Glycosyltransferase_61"/>
</dbReference>
<dbReference type="EMBL" id="AZIL01000175">
    <property type="protein sequence ID" value="EWM29240.1"/>
    <property type="molecule type" value="Genomic_DNA"/>
</dbReference>
<keyword evidence="2 7" id="KW-0808">Transferase</keyword>
<dbReference type="AlphaFoldDB" id="W7TQ43"/>
<sequence length="513" mass="56626">MKEDNEHAMLIESGHASPGPQKTTRTSSTCTQSSPCQAMIASRKARLVLMLCWVLTVTSAALSFLRGKQLPVRLLKESRVTCHGNSTETRQCVFRDVIVENGVIWLYKTHPDSGIPRVLCSQVNQPSSFARECEIRIVSDGRKYAHLLRKASKSLLLDVGVALSRLNPSNVYHAIFEDLIPTIAMMRKVGNVSVDPTAMSDALRQRRWGVFITDNEGDSLLDGEIWRQILPEVAMVHPLGRAHRVRKLIAGTQVSCAHWGHCQPTDRPSGLFNPPDAALSFRRFVFHRFGIEEGVEETAHASTSTIGLGVPRVTLVQRSSTRRLQNLGEIVEALTAVSGASPRVVDMSNLSVREQVGLAHDTDIYVLVHGGALANLLWLPEGAMIVDIYPYGFYISHHSGIVHWIRKALEPGLGLGHHPFQVNSSEGQVLLDGPLPAGCVCRSLECQIHLFATVASITVAVDAFKNHMKDALRLWRIKRKYAAATTPAEFMKLQAQIVETRTMARDPAPLCAR</sequence>
<evidence type="ECO:0000256" key="2">
    <source>
        <dbReference type="ARBA" id="ARBA00022679"/>
    </source>
</evidence>
<evidence type="ECO:0000256" key="5">
    <source>
        <dbReference type="SAM" id="Phobius"/>
    </source>
</evidence>
<organism evidence="7 8">
    <name type="scientific">Nannochloropsis gaditana</name>
    <dbReference type="NCBI Taxonomy" id="72520"/>
    <lineage>
        <taxon>Eukaryota</taxon>
        <taxon>Sar</taxon>
        <taxon>Stramenopiles</taxon>
        <taxon>Ochrophyta</taxon>
        <taxon>Eustigmatophyceae</taxon>
        <taxon>Eustigmatales</taxon>
        <taxon>Monodopsidaceae</taxon>
        <taxon>Nannochloropsis</taxon>
    </lineage>
</organism>
<keyword evidence="5" id="KW-0812">Transmembrane</keyword>
<dbReference type="PANTHER" id="PTHR20961">
    <property type="entry name" value="GLYCOSYLTRANSFERASE"/>
    <property type="match status" value="1"/>
</dbReference>
<reference evidence="7 8" key="1">
    <citation type="journal article" date="2014" name="Mol. Plant">
        <title>Chromosome Scale Genome Assembly and Transcriptome Profiling of Nannochloropsis gaditana in Nitrogen Depletion.</title>
        <authorList>
            <person name="Corteggiani Carpinelli E."/>
            <person name="Telatin A."/>
            <person name="Vitulo N."/>
            <person name="Forcato C."/>
            <person name="D'Angelo M."/>
            <person name="Schiavon R."/>
            <person name="Vezzi A."/>
            <person name="Giacometti G.M."/>
            <person name="Morosinotto T."/>
            <person name="Valle G."/>
        </authorList>
    </citation>
    <scope>NUCLEOTIDE SEQUENCE [LARGE SCALE GENOMIC DNA]</scope>
    <source>
        <strain evidence="7 8">B-31</strain>
    </source>
</reference>
<feature type="domain" description="Glycosyltransferase 61 catalytic" evidence="6">
    <location>
        <begin position="188"/>
        <end position="386"/>
    </location>
</feature>
<comment type="caution">
    <text evidence="7">The sequence shown here is derived from an EMBL/GenBank/DDBJ whole genome shotgun (WGS) entry which is preliminary data.</text>
</comment>
<name>W7TQ43_9STRA</name>
<keyword evidence="8" id="KW-1185">Reference proteome</keyword>
<dbReference type="InterPro" id="IPR049625">
    <property type="entry name" value="Glyco_transf_61_cat"/>
</dbReference>
<evidence type="ECO:0000313" key="8">
    <source>
        <dbReference type="Proteomes" id="UP000019335"/>
    </source>
</evidence>
<protein>
    <submittedName>
        <fullName evidence="7">Putative glycosyltransferase aer61</fullName>
    </submittedName>
</protein>
<evidence type="ECO:0000259" key="6">
    <source>
        <dbReference type="Pfam" id="PF04577"/>
    </source>
</evidence>
<evidence type="ECO:0000256" key="4">
    <source>
        <dbReference type="SAM" id="MobiDB-lite"/>
    </source>
</evidence>
<dbReference type="Pfam" id="PF04577">
    <property type="entry name" value="Glyco_transf_61"/>
    <property type="match status" value="1"/>
</dbReference>
<keyword evidence="5" id="KW-1133">Transmembrane helix</keyword>
<keyword evidence="1" id="KW-0328">Glycosyltransferase</keyword>
<accession>W7TQ43</accession>